<organism evidence="1">
    <name type="scientific">viral metagenome</name>
    <dbReference type="NCBI Taxonomy" id="1070528"/>
    <lineage>
        <taxon>unclassified sequences</taxon>
        <taxon>metagenomes</taxon>
        <taxon>organismal metagenomes</taxon>
    </lineage>
</organism>
<accession>A0A6C0BIR8</accession>
<protein>
    <submittedName>
        <fullName evidence="1">Uncharacterized protein</fullName>
    </submittedName>
</protein>
<dbReference type="AlphaFoldDB" id="A0A6C0BIR8"/>
<name>A0A6C0BIR8_9ZZZZ</name>
<evidence type="ECO:0000313" key="1">
    <source>
        <dbReference type="EMBL" id="QHS91912.1"/>
    </source>
</evidence>
<dbReference type="EMBL" id="MN739166">
    <property type="protein sequence ID" value="QHS91912.1"/>
    <property type="molecule type" value="Genomic_DNA"/>
</dbReference>
<reference evidence="1" key="1">
    <citation type="journal article" date="2020" name="Nature">
        <title>Giant virus diversity and host interactions through global metagenomics.</title>
        <authorList>
            <person name="Schulz F."/>
            <person name="Roux S."/>
            <person name="Paez-Espino D."/>
            <person name="Jungbluth S."/>
            <person name="Walsh D.A."/>
            <person name="Denef V.J."/>
            <person name="McMahon K.D."/>
            <person name="Konstantinidis K.T."/>
            <person name="Eloe-Fadrosh E.A."/>
            <person name="Kyrpides N.C."/>
            <person name="Woyke T."/>
        </authorList>
    </citation>
    <scope>NUCLEOTIDE SEQUENCE</scope>
    <source>
        <strain evidence="1">GVMAG-M-3300013285-6</strain>
    </source>
</reference>
<proteinExistence type="predicted"/>
<sequence length="89" mass="10161">MSRLVRIGERMVEVSGLHGIWLGTCHLGGSRITLFYPKAPTQTIEYGYGKWSEAEKDVKILEEAKKEFEKTLPVRSWDLYSNEAKASLE</sequence>